<dbReference type="InterPro" id="IPR036388">
    <property type="entry name" value="WH-like_DNA-bd_sf"/>
</dbReference>
<dbReference type="SMART" id="SM00339">
    <property type="entry name" value="FH"/>
    <property type="match status" value="1"/>
</dbReference>
<dbReference type="Gene3D" id="1.10.10.10">
    <property type="entry name" value="Winged helix-like DNA-binding domain superfamily/Winged helix DNA-binding domain"/>
    <property type="match status" value="1"/>
</dbReference>
<dbReference type="EMBL" id="CAJOBR010002115">
    <property type="protein sequence ID" value="CAF4657860.1"/>
    <property type="molecule type" value="Genomic_DNA"/>
</dbReference>
<dbReference type="EMBL" id="CAJNYU010003798">
    <property type="protein sequence ID" value="CAF3702719.1"/>
    <property type="molecule type" value="Genomic_DNA"/>
</dbReference>
<feature type="compositionally biased region" description="Low complexity" evidence="7">
    <location>
        <begin position="153"/>
        <end position="166"/>
    </location>
</feature>
<feature type="domain" description="FHA" evidence="8">
    <location>
        <begin position="44"/>
        <end position="97"/>
    </location>
</feature>
<evidence type="ECO:0000259" key="8">
    <source>
        <dbReference type="PROSITE" id="PS50006"/>
    </source>
</evidence>
<dbReference type="FunFam" id="1.10.10.10:FF:000030">
    <property type="entry name" value="Forkhead box protein K2"/>
    <property type="match status" value="1"/>
</dbReference>
<dbReference type="AlphaFoldDB" id="A0A817VZI5"/>
<dbReference type="Proteomes" id="UP000663872">
    <property type="component" value="Unassembled WGS sequence"/>
</dbReference>
<feature type="domain" description="Fork-head" evidence="9">
    <location>
        <begin position="319"/>
        <end position="414"/>
    </location>
</feature>
<dbReference type="EMBL" id="CAJOBQ010001006">
    <property type="protein sequence ID" value="CAF4444469.1"/>
    <property type="molecule type" value="Genomic_DNA"/>
</dbReference>
<dbReference type="PANTHER" id="PTHR45881">
    <property type="entry name" value="CHECKPOINT SUPPRESSOR 1-LIKE, ISOFORM A-RELATED"/>
    <property type="match status" value="1"/>
</dbReference>
<feature type="DNA-binding region" description="Fork-head" evidence="6">
    <location>
        <begin position="319"/>
        <end position="414"/>
    </location>
</feature>
<organism evidence="10 16">
    <name type="scientific">Rotaria socialis</name>
    <dbReference type="NCBI Taxonomy" id="392032"/>
    <lineage>
        <taxon>Eukaryota</taxon>
        <taxon>Metazoa</taxon>
        <taxon>Spiralia</taxon>
        <taxon>Gnathifera</taxon>
        <taxon>Rotifera</taxon>
        <taxon>Eurotatoria</taxon>
        <taxon>Bdelloidea</taxon>
        <taxon>Philodinida</taxon>
        <taxon>Philodinidae</taxon>
        <taxon>Rotaria</taxon>
    </lineage>
</organism>
<dbReference type="PROSITE" id="PS50039">
    <property type="entry name" value="FORK_HEAD_3"/>
    <property type="match status" value="1"/>
</dbReference>
<feature type="compositionally biased region" description="Basic and acidic residues" evidence="7">
    <location>
        <begin position="483"/>
        <end position="492"/>
    </location>
</feature>
<dbReference type="InterPro" id="IPR000253">
    <property type="entry name" value="FHA_dom"/>
</dbReference>
<evidence type="ECO:0000259" key="9">
    <source>
        <dbReference type="PROSITE" id="PS50039"/>
    </source>
</evidence>
<dbReference type="EMBL" id="CAJOBS010000134">
    <property type="protein sequence ID" value="CAF4504387.1"/>
    <property type="molecule type" value="Genomic_DNA"/>
</dbReference>
<evidence type="ECO:0000256" key="4">
    <source>
        <dbReference type="ARBA" id="ARBA00023163"/>
    </source>
</evidence>
<dbReference type="SUPFAM" id="SSF49879">
    <property type="entry name" value="SMAD/FHA domain"/>
    <property type="match status" value="1"/>
</dbReference>
<dbReference type="InterPro" id="IPR001766">
    <property type="entry name" value="Fork_head_dom"/>
</dbReference>
<dbReference type="SMART" id="SM00240">
    <property type="entry name" value="FHA"/>
    <property type="match status" value="1"/>
</dbReference>
<feature type="region of interest" description="Disordered" evidence="7">
    <location>
        <begin position="136"/>
        <end position="170"/>
    </location>
</feature>
<evidence type="ECO:0000313" key="14">
    <source>
        <dbReference type="EMBL" id="CAF4504387.1"/>
    </source>
</evidence>
<evidence type="ECO:0000313" key="12">
    <source>
        <dbReference type="EMBL" id="CAF3702719.1"/>
    </source>
</evidence>
<dbReference type="Proteomes" id="UP000663865">
    <property type="component" value="Unassembled WGS sequence"/>
</dbReference>
<dbReference type="PROSITE" id="PS50006">
    <property type="entry name" value="FHA_DOMAIN"/>
    <property type="match status" value="1"/>
</dbReference>
<evidence type="ECO:0000256" key="2">
    <source>
        <dbReference type="ARBA" id="ARBA00023015"/>
    </source>
</evidence>
<evidence type="ECO:0000256" key="6">
    <source>
        <dbReference type="PROSITE-ProRule" id="PRU00089"/>
    </source>
</evidence>
<dbReference type="CDD" id="cd20026">
    <property type="entry name" value="FH_FOXK"/>
    <property type="match status" value="1"/>
</dbReference>
<keyword evidence="5 6" id="KW-0539">Nucleus</keyword>
<protein>
    <submittedName>
        <fullName evidence="10">Uncharacterized protein</fullName>
    </submittedName>
</protein>
<evidence type="ECO:0000313" key="15">
    <source>
        <dbReference type="EMBL" id="CAF4657860.1"/>
    </source>
</evidence>
<feature type="region of interest" description="Disordered" evidence="7">
    <location>
        <begin position="478"/>
        <end position="500"/>
    </location>
</feature>
<proteinExistence type="predicted"/>
<dbReference type="GO" id="GO:0043565">
    <property type="term" value="F:sequence-specific DNA binding"/>
    <property type="evidence" value="ECO:0007669"/>
    <property type="project" value="InterPro"/>
</dbReference>
<dbReference type="GO" id="GO:0003700">
    <property type="term" value="F:DNA-binding transcription factor activity"/>
    <property type="evidence" value="ECO:0007669"/>
    <property type="project" value="InterPro"/>
</dbReference>
<dbReference type="SUPFAM" id="SSF46785">
    <property type="entry name" value="Winged helix' DNA-binding domain"/>
    <property type="match status" value="1"/>
</dbReference>
<keyword evidence="4" id="KW-0804">Transcription</keyword>
<dbReference type="Proteomes" id="UP000663848">
    <property type="component" value="Unassembled WGS sequence"/>
</dbReference>
<evidence type="ECO:0000256" key="5">
    <source>
        <dbReference type="ARBA" id="ARBA00023242"/>
    </source>
</evidence>
<dbReference type="Pfam" id="PF00498">
    <property type="entry name" value="FHA"/>
    <property type="match status" value="1"/>
</dbReference>
<evidence type="ECO:0000256" key="3">
    <source>
        <dbReference type="ARBA" id="ARBA00023125"/>
    </source>
</evidence>
<dbReference type="EMBL" id="CAJNYV010003532">
    <property type="protein sequence ID" value="CAF3584966.1"/>
    <property type="molecule type" value="Genomic_DNA"/>
</dbReference>
<reference evidence="10" key="1">
    <citation type="submission" date="2021-02" db="EMBL/GenBank/DDBJ databases">
        <authorList>
            <person name="Nowell W R."/>
        </authorList>
    </citation>
    <scope>NUCLEOTIDE SEQUENCE</scope>
</reference>
<dbReference type="InterPro" id="IPR030456">
    <property type="entry name" value="TF_fork_head_CS_2"/>
</dbReference>
<dbReference type="EMBL" id="CAJNYT010000370">
    <property type="protein sequence ID" value="CAF3345909.1"/>
    <property type="molecule type" value="Genomic_DNA"/>
</dbReference>
<dbReference type="PROSITE" id="PS00657">
    <property type="entry name" value="FORK_HEAD_1"/>
    <property type="match status" value="1"/>
</dbReference>
<feature type="region of interest" description="Disordered" evidence="7">
    <location>
        <begin position="410"/>
        <end position="443"/>
    </location>
</feature>
<dbReference type="InterPro" id="IPR008984">
    <property type="entry name" value="SMAD_FHA_dom_sf"/>
</dbReference>
<feature type="compositionally biased region" description="Polar residues" evidence="7">
    <location>
        <begin position="416"/>
        <end position="430"/>
    </location>
</feature>
<gene>
    <name evidence="12" type="ORF">FME351_LOCUS27833</name>
    <name evidence="10" type="ORF">GRG538_LOCUS5063</name>
    <name evidence="11" type="ORF">KIK155_LOCUS20144</name>
    <name evidence="15" type="ORF">QYT958_LOCUS15303</name>
    <name evidence="14" type="ORF">TOA249_LOCUS3715</name>
    <name evidence="13" type="ORF">TSG867_LOCUS16467</name>
</gene>
<keyword evidence="2" id="KW-0805">Transcription regulation</keyword>
<sequence length="525" mass="58564">MSSTTTTTATTTNININGNDQVHLPYARLESNNFGVYDVWQEKTIIGKKTNHNEVDVNMGSTSVVSRVHFELILVNGTDFQLKCRSKNGIFVNNNYSKVSSITVLPKQCTLRFPSTDICITFSSLINNNLITTNNTNAAARTSPGSVSRHVSTDTSQQQQRSSSVSIDTNNPSATSSLLLQSIPNVTPQQQQVILVAVNQHPHRTVNHANTNHELNNSLLPISLNIPNSSSPINSISNGRNNGQIKIQYESPAAINITANTSLLSSAIHSCSTSPRLPNSDITENQTLVSSPIIQRLPAPGIDNNHQDQDNMNSKNSTKPPFSYAQLIVQAILSAPDKQMTLSQIYSFISAQYPYYEANNRGWQNSIRHNLSLNRYFIRLARKENETGKGSFWRLDETCEEKLIDHAFRHRKQRRNSMSLSSLHNDTNLNKSDDGHSPTTQYQNDQTDFLLADIQTSNPSTPLSPMTSPLVGPIIEAISPIRQTEDNKRKREDDDDDDFQNEQQIEELLYGLITSIDESVKRQKT</sequence>
<comment type="subcellular location">
    <subcellularLocation>
        <location evidence="1 6">Nucleus</location>
    </subcellularLocation>
</comment>
<evidence type="ECO:0000313" key="10">
    <source>
        <dbReference type="EMBL" id="CAF3345909.1"/>
    </source>
</evidence>
<dbReference type="Proteomes" id="UP000663862">
    <property type="component" value="Unassembled WGS sequence"/>
</dbReference>
<keyword evidence="3 6" id="KW-0238">DNA-binding</keyword>
<evidence type="ECO:0000313" key="11">
    <source>
        <dbReference type="EMBL" id="CAF3584966.1"/>
    </source>
</evidence>
<evidence type="ECO:0000313" key="13">
    <source>
        <dbReference type="EMBL" id="CAF4444469.1"/>
    </source>
</evidence>
<dbReference type="GO" id="GO:0006357">
    <property type="term" value="P:regulation of transcription by RNA polymerase II"/>
    <property type="evidence" value="ECO:0007669"/>
    <property type="project" value="UniProtKB-ARBA"/>
</dbReference>
<dbReference type="Proteomes" id="UP000663869">
    <property type="component" value="Unassembled WGS sequence"/>
</dbReference>
<dbReference type="InterPro" id="IPR018122">
    <property type="entry name" value="TF_fork_head_CS_1"/>
</dbReference>
<dbReference type="Proteomes" id="UP000663838">
    <property type="component" value="Unassembled WGS sequence"/>
</dbReference>
<evidence type="ECO:0000256" key="7">
    <source>
        <dbReference type="SAM" id="MobiDB-lite"/>
    </source>
</evidence>
<evidence type="ECO:0000256" key="1">
    <source>
        <dbReference type="ARBA" id="ARBA00004123"/>
    </source>
</evidence>
<dbReference type="Gene3D" id="2.60.200.20">
    <property type="match status" value="1"/>
</dbReference>
<evidence type="ECO:0000313" key="16">
    <source>
        <dbReference type="Proteomes" id="UP000663872"/>
    </source>
</evidence>
<dbReference type="Pfam" id="PF00250">
    <property type="entry name" value="Forkhead"/>
    <property type="match status" value="1"/>
</dbReference>
<dbReference type="PROSITE" id="PS00658">
    <property type="entry name" value="FORK_HEAD_2"/>
    <property type="match status" value="1"/>
</dbReference>
<comment type="caution">
    <text evidence="10">The sequence shown here is derived from an EMBL/GenBank/DDBJ whole genome shotgun (WGS) entry which is preliminary data.</text>
</comment>
<name>A0A817VZI5_9BILA</name>
<dbReference type="GO" id="GO:0045893">
    <property type="term" value="P:positive regulation of DNA-templated transcription"/>
    <property type="evidence" value="ECO:0007669"/>
    <property type="project" value="UniProtKB-ARBA"/>
</dbReference>
<dbReference type="PRINTS" id="PR00053">
    <property type="entry name" value="FORKHEAD"/>
</dbReference>
<accession>A0A817VZI5</accession>
<dbReference type="GO" id="GO:0005634">
    <property type="term" value="C:nucleus"/>
    <property type="evidence" value="ECO:0007669"/>
    <property type="project" value="UniProtKB-SubCell"/>
</dbReference>
<dbReference type="InterPro" id="IPR036390">
    <property type="entry name" value="WH_DNA-bd_sf"/>
</dbReference>